<comment type="catalytic activity">
    <reaction evidence="1">
        <text>2-phosphoglycolate + H2O = glycolate + phosphate</text>
        <dbReference type="Rhea" id="RHEA:14369"/>
        <dbReference type="ChEBI" id="CHEBI:15377"/>
        <dbReference type="ChEBI" id="CHEBI:29805"/>
        <dbReference type="ChEBI" id="CHEBI:43474"/>
        <dbReference type="ChEBI" id="CHEBI:58033"/>
        <dbReference type="EC" id="3.1.3.18"/>
    </reaction>
</comment>
<dbReference type="GO" id="GO:0005829">
    <property type="term" value="C:cytosol"/>
    <property type="evidence" value="ECO:0007669"/>
    <property type="project" value="TreeGrafter"/>
</dbReference>
<dbReference type="PRINTS" id="PR00413">
    <property type="entry name" value="HADHALOGNASE"/>
</dbReference>
<evidence type="ECO:0000256" key="10">
    <source>
        <dbReference type="ARBA" id="ARBA00022842"/>
    </source>
</evidence>
<comment type="function">
    <text evidence="12">Specifically catalyzes the dephosphorylation of 2-phosphoglycolate. Is involved in the dissimilation of the intracellular 2-phosphoglycolate formed during the DNA repair of 3'-phosphoglycolate ends, a major class of DNA lesions induced by oxidative stress.</text>
</comment>
<gene>
    <name evidence="13" type="ORF">EV672_101301</name>
</gene>
<dbReference type="GO" id="GO:0019253">
    <property type="term" value="P:reductive pentose-phosphate cycle"/>
    <property type="evidence" value="ECO:0007669"/>
    <property type="project" value="UniProtKB-KW"/>
</dbReference>
<dbReference type="SUPFAM" id="SSF56784">
    <property type="entry name" value="HAD-like"/>
    <property type="match status" value="1"/>
</dbReference>
<comment type="subunit">
    <text evidence="5">Homotrimer.</text>
</comment>
<proteinExistence type="inferred from homology"/>
<evidence type="ECO:0000256" key="9">
    <source>
        <dbReference type="ARBA" id="ARBA00022801"/>
    </source>
</evidence>
<dbReference type="EMBL" id="SNXW01000001">
    <property type="protein sequence ID" value="TDP88157.1"/>
    <property type="molecule type" value="Genomic_DNA"/>
</dbReference>
<dbReference type="Pfam" id="PF13419">
    <property type="entry name" value="HAD_2"/>
    <property type="match status" value="1"/>
</dbReference>
<evidence type="ECO:0000256" key="11">
    <source>
        <dbReference type="ARBA" id="ARBA00023277"/>
    </source>
</evidence>
<keyword evidence="11" id="KW-0119">Carbohydrate metabolism</keyword>
<dbReference type="AlphaFoldDB" id="A0A4R6RPV3"/>
<dbReference type="NCBIfam" id="TIGR01509">
    <property type="entry name" value="HAD-SF-IA-v3"/>
    <property type="match status" value="1"/>
</dbReference>
<reference evidence="13 14" key="1">
    <citation type="submission" date="2019-03" db="EMBL/GenBank/DDBJ databases">
        <title>Genomic Encyclopedia of Type Strains, Phase IV (KMG-IV): sequencing the most valuable type-strain genomes for metagenomic binning, comparative biology and taxonomic classification.</title>
        <authorList>
            <person name="Goeker M."/>
        </authorList>
    </citation>
    <scope>NUCLEOTIDE SEQUENCE [LARGE SCALE GENOMIC DNA]</scope>
    <source>
        <strain evidence="13 14">DSM 11901</strain>
    </source>
</reference>
<dbReference type="InterPro" id="IPR050155">
    <property type="entry name" value="HAD-like_hydrolase_sf"/>
</dbReference>
<evidence type="ECO:0000256" key="5">
    <source>
        <dbReference type="ARBA" id="ARBA00011233"/>
    </source>
</evidence>
<dbReference type="FunFam" id="3.40.50.1000:FF:000022">
    <property type="entry name" value="Phosphoglycolate phosphatase"/>
    <property type="match status" value="1"/>
</dbReference>
<dbReference type="InterPro" id="IPR023198">
    <property type="entry name" value="PGP-like_dom2"/>
</dbReference>
<dbReference type="InterPro" id="IPR037512">
    <property type="entry name" value="PGPase_prok"/>
</dbReference>
<keyword evidence="7" id="KW-0113">Calvin cycle</keyword>
<evidence type="ECO:0000256" key="7">
    <source>
        <dbReference type="ARBA" id="ARBA00022567"/>
    </source>
</evidence>
<dbReference type="Proteomes" id="UP000294593">
    <property type="component" value="Unassembled WGS sequence"/>
</dbReference>
<dbReference type="SFLD" id="SFLDG01129">
    <property type="entry name" value="C1.5:_HAD__Beta-PGM__Phosphata"/>
    <property type="match status" value="1"/>
</dbReference>
<dbReference type="PANTHER" id="PTHR43434">
    <property type="entry name" value="PHOSPHOGLYCOLATE PHOSPHATASE"/>
    <property type="match status" value="1"/>
</dbReference>
<evidence type="ECO:0000256" key="8">
    <source>
        <dbReference type="ARBA" id="ARBA00022723"/>
    </source>
</evidence>
<evidence type="ECO:0000256" key="2">
    <source>
        <dbReference type="ARBA" id="ARBA00001946"/>
    </source>
</evidence>
<dbReference type="NCBIfam" id="TIGR01449">
    <property type="entry name" value="PGP_bact"/>
    <property type="match status" value="1"/>
</dbReference>
<protein>
    <recommendedName>
        <fullName evidence="6">phosphoglycolate phosphatase</fullName>
        <ecNumber evidence="6">3.1.3.18</ecNumber>
    </recommendedName>
</protein>
<dbReference type="Gene3D" id="1.10.150.240">
    <property type="entry name" value="Putative phosphatase, domain 2"/>
    <property type="match status" value="1"/>
</dbReference>
<name>A0A4R6RPV3_9BURK</name>
<evidence type="ECO:0000313" key="13">
    <source>
        <dbReference type="EMBL" id="TDP88157.1"/>
    </source>
</evidence>
<keyword evidence="9" id="KW-0378">Hydrolase</keyword>
<comment type="pathway">
    <text evidence="3">Organic acid metabolism; glycolate biosynthesis; glycolate from 2-phosphoglycolate: step 1/1.</text>
</comment>
<dbReference type="InterPro" id="IPR006439">
    <property type="entry name" value="HAD-SF_hydro_IA"/>
</dbReference>
<dbReference type="GO" id="GO:0006281">
    <property type="term" value="P:DNA repair"/>
    <property type="evidence" value="ECO:0007669"/>
    <property type="project" value="TreeGrafter"/>
</dbReference>
<comment type="similarity">
    <text evidence="4">Belongs to the HAD-like hydrolase superfamily. CbbY/CbbZ/Gph/YieH family.</text>
</comment>
<dbReference type="PANTHER" id="PTHR43434:SF23">
    <property type="entry name" value="PHOSPHOGLYCOLATE PHOSPHATASE"/>
    <property type="match status" value="1"/>
</dbReference>
<comment type="cofactor">
    <cofactor evidence="2">
        <name>Mg(2+)</name>
        <dbReference type="ChEBI" id="CHEBI:18420"/>
    </cofactor>
</comment>
<evidence type="ECO:0000256" key="6">
    <source>
        <dbReference type="ARBA" id="ARBA00013078"/>
    </source>
</evidence>
<dbReference type="GO" id="GO:0008967">
    <property type="term" value="F:phosphoglycolate phosphatase activity"/>
    <property type="evidence" value="ECO:0007669"/>
    <property type="project" value="UniProtKB-EC"/>
</dbReference>
<dbReference type="InterPro" id="IPR036412">
    <property type="entry name" value="HAD-like_sf"/>
</dbReference>
<evidence type="ECO:0000313" key="14">
    <source>
        <dbReference type="Proteomes" id="UP000294593"/>
    </source>
</evidence>
<dbReference type="OrthoDB" id="9776368at2"/>
<dbReference type="SFLD" id="SFLDG01135">
    <property type="entry name" value="C1.5.6:_HAD__Beta-PGM__Phospha"/>
    <property type="match status" value="1"/>
</dbReference>
<dbReference type="EC" id="3.1.3.18" evidence="6"/>
<comment type="caution">
    <text evidence="13">The sequence shown here is derived from an EMBL/GenBank/DDBJ whole genome shotgun (WGS) entry which is preliminary data.</text>
</comment>
<evidence type="ECO:0000256" key="3">
    <source>
        <dbReference type="ARBA" id="ARBA00004818"/>
    </source>
</evidence>
<organism evidence="13 14">
    <name type="scientific">Aquabacterium commune</name>
    <dbReference type="NCBI Taxonomy" id="70586"/>
    <lineage>
        <taxon>Bacteria</taxon>
        <taxon>Pseudomonadati</taxon>
        <taxon>Pseudomonadota</taxon>
        <taxon>Betaproteobacteria</taxon>
        <taxon>Burkholderiales</taxon>
        <taxon>Aquabacterium</taxon>
    </lineage>
</organism>
<evidence type="ECO:0000256" key="4">
    <source>
        <dbReference type="ARBA" id="ARBA00006171"/>
    </source>
</evidence>
<keyword evidence="8" id="KW-0479">Metal-binding</keyword>
<keyword evidence="10" id="KW-0460">Magnesium</keyword>
<dbReference type="Gene3D" id="3.40.50.1000">
    <property type="entry name" value="HAD superfamily/HAD-like"/>
    <property type="match status" value="1"/>
</dbReference>
<keyword evidence="14" id="KW-1185">Reference proteome</keyword>
<dbReference type="InterPro" id="IPR041492">
    <property type="entry name" value="HAD_2"/>
</dbReference>
<dbReference type="InterPro" id="IPR023214">
    <property type="entry name" value="HAD_sf"/>
</dbReference>
<dbReference type="GO" id="GO:0046872">
    <property type="term" value="F:metal ion binding"/>
    <property type="evidence" value="ECO:0007669"/>
    <property type="project" value="UniProtKB-KW"/>
</dbReference>
<evidence type="ECO:0000256" key="12">
    <source>
        <dbReference type="ARBA" id="ARBA00059247"/>
    </source>
</evidence>
<dbReference type="NCBIfam" id="TIGR01549">
    <property type="entry name" value="HAD-SF-IA-v1"/>
    <property type="match status" value="1"/>
</dbReference>
<evidence type="ECO:0000256" key="1">
    <source>
        <dbReference type="ARBA" id="ARBA00000830"/>
    </source>
</evidence>
<dbReference type="SFLD" id="SFLDS00003">
    <property type="entry name" value="Haloacid_Dehalogenase"/>
    <property type="match status" value="1"/>
</dbReference>
<accession>A0A4R6RPV3</accession>
<sequence length="239" mass="24844">MTGAPLAGPGNIAGLTGRIDWPKPATAVLFDLDGTLADTAGDLGGALNRLRTDRGLAPLPLDMLRPYASAGARGLIGLGLDVHPGDAEFESLRTAFLAAYDQCLSETTVLFDGVAELLDTLEAQGLKWGIVTNKPHRFTLPVLRGLGLEARSGANISGDSTAHAKPHPLPLLTACEELGVDPATVLYVGDDLRDIQAAQAAKMPSAAAGWGYIGHNGDIASWGADVIAAQPLDLLHCLR</sequence>